<keyword evidence="8" id="KW-1133">Transmembrane helix</keyword>
<evidence type="ECO:0000256" key="4">
    <source>
        <dbReference type="ARBA" id="ARBA00022741"/>
    </source>
</evidence>
<evidence type="ECO:0000256" key="6">
    <source>
        <dbReference type="ARBA" id="ARBA00022840"/>
    </source>
</evidence>
<dbReference type="PROSITE" id="PS00108">
    <property type="entry name" value="PROTEIN_KINASE_ST"/>
    <property type="match status" value="1"/>
</dbReference>
<keyword evidence="3 10" id="KW-0808">Transferase</keyword>
<dbReference type="FunFam" id="1.10.510.10:FF:000021">
    <property type="entry name" value="Serine/threonine protein kinase"/>
    <property type="match status" value="1"/>
</dbReference>
<evidence type="ECO:0000256" key="3">
    <source>
        <dbReference type="ARBA" id="ARBA00022679"/>
    </source>
</evidence>
<dbReference type="SUPFAM" id="SSF56112">
    <property type="entry name" value="Protein kinase-like (PK-like)"/>
    <property type="match status" value="1"/>
</dbReference>
<feature type="transmembrane region" description="Helical" evidence="8">
    <location>
        <begin position="381"/>
        <end position="404"/>
    </location>
</feature>
<evidence type="ECO:0000256" key="2">
    <source>
        <dbReference type="ARBA" id="ARBA00022527"/>
    </source>
</evidence>
<keyword evidence="4" id="KW-0547">Nucleotide-binding</keyword>
<evidence type="ECO:0000259" key="9">
    <source>
        <dbReference type="PROSITE" id="PS50011"/>
    </source>
</evidence>
<dbReference type="PANTHER" id="PTHR43289:SF34">
    <property type="entry name" value="SERINE_THREONINE-PROTEIN KINASE YBDM-RELATED"/>
    <property type="match status" value="1"/>
</dbReference>
<dbReference type="PROSITE" id="PS50011">
    <property type="entry name" value="PROTEIN_KINASE_DOM"/>
    <property type="match status" value="1"/>
</dbReference>
<evidence type="ECO:0000256" key="5">
    <source>
        <dbReference type="ARBA" id="ARBA00022777"/>
    </source>
</evidence>
<dbReference type="SMART" id="SM00220">
    <property type="entry name" value="S_TKc"/>
    <property type="match status" value="1"/>
</dbReference>
<sequence>MTTPDDPLIGRVLERRYQIDAPIARGGMSAVYVGTDLRLHRRVAVKVMDSRYVGDPQFLRRFEFEARAVAGLSHPGLVAVYDQSIDGDIAFLVMELVRGGSVRELLRERGPMPPHAVASVAIPMLGGLGTAHRAGLVHRDVKPENVLISDTGDIKVADFGLVRAVAEAGVTSASVILGTAAYLSPEQVSSTDIDARSDVYSAGVLLFELLTGRQPFSGSTQLALAYQRLSFDVPAPGDIIDGVPPQLDDIILRATERHRDDRYVDGFAMQHAILDAVDDLRLPAFTVPAPQQASDRVTAAIARPIRPQQAPPPPETRQVTGPGEPYDDEDVLDDEYGDDGYGDGYSDDDYYDEPRRSALREHRGAPDDDRIDDVMPPSRRLAALVWFLLIAAVAAGLAALGWTVGAGLA</sequence>
<accession>A0A840EZ49</accession>
<keyword evidence="8" id="KW-0472">Membrane</keyword>
<evidence type="ECO:0000313" key="11">
    <source>
        <dbReference type="Proteomes" id="UP000551501"/>
    </source>
</evidence>
<dbReference type="Pfam" id="PF00069">
    <property type="entry name" value="Pkinase"/>
    <property type="match status" value="1"/>
</dbReference>
<keyword evidence="6" id="KW-0067">ATP-binding</keyword>
<proteinExistence type="predicted"/>
<keyword evidence="2" id="KW-0723">Serine/threonine-protein kinase</keyword>
<keyword evidence="8" id="KW-0812">Transmembrane</keyword>
<comment type="caution">
    <text evidence="10">The sequence shown here is derived from an EMBL/GenBank/DDBJ whole genome shotgun (WGS) entry which is preliminary data.</text>
</comment>
<dbReference type="InterPro" id="IPR011009">
    <property type="entry name" value="Kinase-like_dom_sf"/>
</dbReference>
<dbReference type="Gene3D" id="3.30.200.20">
    <property type="entry name" value="Phosphorylase Kinase, domain 1"/>
    <property type="match status" value="1"/>
</dbReference>
<feature type="domain" description="Protein kinase" evidence="9">
    <location>
        <begin position="17"/>
        <end position="274"/>
    </location>
</feature>
<organism evidence="10 11">
    <name type="scientific">Gordonia humi</name>
    <dbReference type="NCBI Taxonomy" id="686429"/>
    <lineage>
        <taxon>Bacteria</taxon>
        <taxon>Bacillati</taxon>
        <taxon>Actinomycetota</taxon>
        <taxon>Actinomycetes</taxon>
        <taxon>Mycobacteriales</taxon>
        <taxon>Gordoniaceae</taxon>
        <taxon>Gordonia</taxon>
    </lineage>
</organism>
<dbReference type="InterPro" id="IPR008271">
    <property type="entry name" value="Ser/Thr_kinase_AS"/>
</dbReference>
<feature type="compositionally biased region" description="Acidic residues" evidence="7">
    <location>
        <begin position="325"/>
        <end position="351"/>
    </location>
</feature>
<dbReference type="EC" id="2.7.11.1" evidence="1"/>
<evidence type="ECO:0000313" key="10">
    <source>
        <dbReference type="EMBL" id="MBB4136912.1"/>
    </source>
</evidence>
<dbReference type="EMBL" id="JACIFP010000001">
    <property type="protein sequence ID" value="MBB4136912.1"/>
    <property type="molecule type" value="Genomic_DNA"/>
</dbReference>
<feature type="region of interest" description="Disordered" evidence="7">
    <location>
        <begin position="303"/>
        <end position="352"/>
    </location>
</feature>
<keyword evidence="11" id="KW-1185">Reference proteome</keyword>
<protein>
    <recommendedName>
        <fullName evidence="1">non-specific serine/threonine protein kinase</fullName>
        <ecNumber evidence="1">2.7.11.1</ecNumber>
    </recommendedName>
</protein>
<evidence type="ECO:0000256" key="7">
    <source>
        <dbReference type="SAM" id="MobiDB-lite"/>
    </source>
</evidence>
<evidence type="ECO:0000256" key="8">
    <source>
        <dbReference type="SAM" id="Phobius"/>
    </source>
</evidence>
<dbReference type="Proteomes" id="UP000551501">
    <property type="component" value="Unassembled WGS sequence"/>
</dbReference>
<dbReference type="GO" id="GO:0005524">
    <property type="term" value="F:ATP binding"/>
    <property type="evidence" value="ECO:0007669"/>
    <property type="project" value="UniProtKB-KW"/>
</dbReference>
<dbReference type="RefSeq" id="WP_183371828.1">
    <property type="nucleotide sequence ID" value="NZ_BAABHL010000126.1"/>
</dbReference>
<dbReference type="PANTHER" id="PTHR43289">
    <property type="entry name" value="MITOGEN-ACTIVATED PROTEIN KINASE KINASE KINASE 20-RELATED"/>
    <property type="match status" value="1"/>
</dbReference>
<evidence type="ECO:0000256" key="1">
    <source>
        <dbReference type="ARBA" id="ARBA00012513"/>
    </source>
</evidence>
<dbReference type="InterPro" id="IPR000719">
    <property type="entry name" value="Prot_kinase_dom"/>
</dbReference>
<dbReference type="CDD" id="cd14014">
    <property type="entry name" value="STKc_PknB_like"/>
    <property type="match status" value="1"/>
</dbReference>
<gene>
    <name evidence="10" type="ORF">BKA16_003464</name>
</gene>
<name>A0A840EZ49_9ACTN</name>
<keyword evidence="5 10" id="KW-0418">Kinase</keyword>
<dbReference type="Gene3D" id="1.10.510.10">
    <property type="entry name" value="Transferase(Phosphotransferase) domain 1"/>
    <property type="match status" value="1"/>
</dbReference>
<dbReference type="AlphaFoldDB" id="A0A840EZ49"/>
<dbReference type="GO" id="GO:0004674">
    <property type="term" value="F:protein serine/threonine kinase activity"/>
    <property type="evidence" value="ECO:0007669"/>
    <property type="project" value="UniProtKB-KW"/>
</dbReference>
<reference evidence="10 11" key="1">
    <citation type="submission" date="2020-08" db="EMBL/GenBank/DDBJ databases">
        <title>Sequencing the genomes of 1000 actinobacteria strains.</title>
        <authorList>
            <person name="Klenk H.-P."/>
        </authorList>
    </citation>
    <scope>NUCLEOTIDE SEQUENCE [LARGE SCALE GENOMIC DNA]</scope>
    <source>
        <strain evidence="10 11">DSM 45298</strain>
    </source>
</reference>